<protein>
    <submittedName>
        <fullName evidence="1">Uncharacterized protein</fullName>
    </submittedName>
</protein>
<gene>
    <name evidence="1" type="ORF">BBK82_25720</name>
</gene>
<keyword evidence="2" id="KW-1185">Reference proteome</keyword>
<dbReference type="STRING" id="1586287.BBK82_25720"/>
<reference evidence="1 2" key="1">
    <citation type="submission" date="2016-07" db="EMBL/GenBank/DDBJ databases">
        <title>Complete genome sequence of the Lentzea guizhouensis DHS C013.</title>
        <authorList>
            <person name="Cao C."/>
        </authorList>
    </citation>
    <scope>NUCLEOTIDE SEQUENCE [LARGE SCALE GENOMIC DNA]</scope>
    <source>
        <strain evidence="1 2">DHS C013</strain>
    </source>
</reference>
<accession>A0A1B2HMK6</accession>
<dbReference type="EMBL" id="CP016793">
    <property type="protein sequence ID" value="ANZ38962.1"/>
    <property type="molecule type" value="Genomic_DNA"/>
</dbReference>
<dbReference type="Proteomes" id="UP000093053">
    <property type="component" value="Chromosome"/>
</dbReference>
<dbReference type="OrthoDB" id="3402080at2"/>
<organism evidence="1 2">
    <name type="scientific">Lentzea guizhouensis</name>
    <dbReference type="NCBI Taxonomy" id="1586287"/>
    <lineage>
        <taxon>Bacteria</taxon>
        <taxon>Bacillati</taxon>
        <taxon>Actinomycetota</taxon>
        <taxon>Actinomycetes</taxon>
        <taxon>Pseudonocardiales</taxon>
        <taxon>Pseudonocardiaceae</taxon>
        <taxon>Lentzea</taxon>
    </lineage>
</organism>
<name>A0A1B2HMK6_9PSEU</name>
<dbReference type="RefSeq" id="WP_065917305.1">
    <property type="nucleotide sequence ID" value="NZ_CP016793.1"/>
</dbReference>
<proteinExistence type="predicted"/>
<evidence type="ECO:0000313" key="1">
    <source>
        <dbReference type="EMBL" id="ANZ38962.1"/>
    </source>
</evidence>
<dbReference type="KEGG" id="led:BBK82_25720"/>
<dbReference type="AlphaFoldDB" id="A0A1B2HMK6"/>
<evidence type="ECO:0000313" key="2">
    <source>
        <dbReference type="Proteomes" id="UP000093053"/>
    </source>
</evidence>
<sequence length="77" mass="8442">MTKTISRLGDRLLGTFLKKEEAGACTVCPGPCANRAVGVRCSGGRIIELWCTHLYTCDCGCQPNWNNCWEVVTSRSC</sequence>